<protein>
    <submittedName>
        <fullName evidence="3 4">UPF0598 protein CG30010-like</fullName>
    </submittedName>
</protein>
<name>A0A8B8E3P5_CRAVI</name>
<accession>A0A8B8E3P5</accession>
<reference evidence="3 4" key="1">
    <citation type="submission" date="2025-04" db="UniProtKB">
        <authorList>
            <consortium name="RefSeq"/>
        </authorList>
    </citation>
    <scope>IDENTIFICATION</scope>
    <source>
        <tissue evidence="3 4">Whole sample</tissue>
    </source>
</reference>
<dbReference type="GeneID" id="111131193"/>
<evidence type="ECO:0000313" key="4">
    <source>
        <dbReference type="RefSeq" id="XP_022334320.1"/>
    </source>
</evidence>
<evidence type="ECO:0000313" key="3">
    <source>
        <dbReference type="RefSeq" id="XP_022334319.1"/>
    </source>
</evidence>
<sequence>MLKNVSSVFLRKHVPVIYTKQSIRCFHYIQGQVPEPKIREYFYFIDHQGQLFLDDAKIKNFTSCFKEKDFLVFFFKRLRLNESERYTDEFPFLSPCGRERNFIRCDDKPIVYTHLIEADSGEFLLSYGGAGNAMTSKFLPTRICMLPNTGRVYHPAPAKVGGIGLVKSSLAIELSKYFEFENGEDNPPTHFNWMEKRIHLDNDLINLMDKTPLQIRELLSKSSE</sequence>
<dbReference type="AlphaFoldDB" id="A0A8B8E3P5"/>
<dbReference type="OrthoDB" id="10260024at2759"/>
<dbReference type="Proteomes" id="UP000694844">
    <property type="component" value="Chromosome 4"/>
</dbReference>
<gene>
    <name evidence="3 4" type="primary">LOC111131193</name>
</gene>
<dbReference type="RefSeq" id="XP_022334320.1">
    <property type="nucleotide sequence ID" value="XM_022478612.1"/>
</dbReference>
<evidence type="ECO:0000256" key="1">
    <source>
        <dbReference type="ARBA" id="ARBA00006322"/>
    </source>
</evidence>
<evidence type="ECO:0000313" key="2">
    <source>
        <dbReference type="Proteomes" id="UP000694844"/>
    </source>
</evidence>
<keyword evidence="2" id="KW-1185">Reference proteome</keyword>
<organism evidence="2 3">
    <name type="scientific">Crassostrea virginica</name>
    <name type="common">Eastern oyster</name>
    <dbReference type="NCBI Taxonomy" id="6565"/>
    <lineage>
        <taxon>Eukaryota</taxon>
        <taxon>Metazoa</taxon>
        <taxon>Spiralia</taxon>
        <taxon>Lophotrochozoa</taxon>
        <taxon>Mollusca</taxon>
        <taxon>Bivalvia</taxon>
        <taxon>Autobranchia</taxon>
        <taxon>Pteriomorphia</taxon>
        <taxon>Ostreida</taxon>
        <taxon>Ostreoidea</taxon>
        <taxon>Ostreidae</taxon>
        <taxon>Crassostrea</taxon>
    </lineage>
</organism>
<dbReference type="RefSeq" id="XP_022334319.1">
    <property type="nucleotide sequence ID" value="XM_022478611.1"/>
</dbReference>
<dbReference type="PANTHER" id="PTHR31449:SF3">
    <property type="entry name" value="UPF0598 PROTEIN C8ORF82"/>
    <property type="match status" value="1"/>
</dbReference>
<dbReference type="PANTHER" id="PTHR31449">
    <property type="entry name" value="UPF0598 PROTEIN C8ORF82"/>
    <property type="match status" value="1"/>
</dbReference>
<proteinExistence type="inferred from homology"/>
<comment type="similarity">
    <text evidence="1">Belongs to the UPF0598 family.</text>
</comment>
<dbReference type="KEGG" id="cvn:111131193"/>
<dbReference type="InterPro" id="IPR028108">
    <property type="entry name" value="DUF4505"/>
</dbReference>
<dbReference type="Pfam" id="PF14956">
    <property type="entry name" value="DUF4505"/>
    <property type="match status" value="1"/>
</dbReference>